<name>A0A1F7RQM1_9BACT</name>
<dbReference type="Gene3D" id="3.30.300.20">
    <property type="match status" value="1"/>
</dbReference>
<dbReference type="SMART" id="SM00393">
    <property type="entry name" value="R3H"/>
    <property type="match status" value="1"/>
</dbReference>
<sequence>MESVITEGKSVEEAVNAGLLKMGLKKEEVEIEVLEEGSKGFLGLVNVKSARVKITKKKVEEPIIENPEQKVTEILDMILRTIDVQYKLDIEKDGKQIRVFIKSMEEGLIIGKRGRNIDAIQHIVNRIMNRGLGEAKFKIVIDTNGRYREKKEKSLREMVSKLSQRVMEIHKPITIIPLNPYERRIVHIAARDIKTVDVESIGEGFYKKMVFKRKIKN</sequence>
<evidence type="ECO:0000259" key="6">
    <source>
        <dbReference type="PROSITE" id="PS50823"/>
    </source>
</evidence>
<dbReference type="InterPro" id="IPR038008">
    <property type="entry name" value="Jag_KH"/>
</dbReference>
<evidence type="ECO:0000256" key="1">
    <source>
        <dbReference type="ARBA" id="ARBA00022884"/>
    </source>
</evidence>
<evidence type="ECO:0000256" key="4">
    <source>
        <dbReference type="ARBA" id="ARBA00023316"/>
    </source>
</evidence>
<dbReference type="CDD" id="cd02414">
    <property type="entry name" value="KH-II_Jag"/>
    <property type="match status" value="1"/>
</dbReference>
<dbReference type="PROSITE" id="PS50823">
    <property type="entry name" value="KH_TYPE_2"/>
    <property type="match status" value="1"/>
</dbReference>
<dbReference type="InterPro" id="IPR009019">
    <property type="entry name" value="KH_sf_prok-type"/>
</dbReference>
<reference evidence="8 9" key="1">
    <citation type="journal article" date="2016" name="Nat. Commun.">
        <title>Thousands of microbial genomes shed light on interconnected biogeochemical processes in an aquifer system.</title>
        <authorList>
            <person name="Anantharaman K."/>
            <person name="Brown C.T."/>
            <person name="Hug L.A."/>
            <person name="Sharon I."/>
            <person name="Castelle C.J."/>
            <person name="Probst A.J."/>
            <person name="Thomas B.C."/>
            <person name="Singh A."/>
            <person name="Wilkins M.J."/>
            <person name="Karaoz U."/>
            <person name="Brodie E.L."/>
            <person name="Williams K.H."/>
            <person name="Hubbard S.S."/>
            <person name="Banfield J.F."/>
        </authorList>
    </citation>
    <scope>NUCLEOTIDE SEQUENCE [LARGE SCALE GENOMIC DNA]</scope>
</reference>
<dbReference type="GO" id="GO:0005737">
    <property type="term" value="C:cytoplasm"/>
    <property type="evidence" value="ECO:0007669"/>
    <property type="project" value="UniProtKB-SubCell"/>
</dbReference>
<dbReference type="InterPro" id="IPR015946">
    <property type="entry name" value="KH_dom-like_a/b"/>
</dbReference>
<dbReference type="Proteomes" id="UP000179266">
    <property type="component" value="Unassembled WGS sequence"/>
</dbReference>
<dbReference type="InterPro" id="IPR032782">
    <property type="entry name" value="KhpB_N"/>
</dbReference>
<feature type="domain" description="R3H" evidence="7">
    <location>
        <begin position="149"/>
        <end position="215"/>
    </location>
</feature>
<dbReference type="PROSITE" id="PS51061">
    <property type="entry name" value="R3H"/>
    <property type="match status" value="1"/>
</dbReference>
<comment type="subcellular location">
    <subcellularLocation>
        <location evidence="5">Cytoplasm</location>
    </subcellularLocation>
</comment>
<organism evidence="8 9">
    <name type="scientific">Candidatus Schekmanbacteria bacterium RBG_13_48_7</name>
    <dbReference type="NCBI Taxonomy" id="1817878"/>
    <lineage>
        <taxon>Bacteria</taxon>
        <taxon>Candidatus Schekmaniibacteriota</taxon>
    </lineage>
</organism>
<dbReference type="InterPro" id="IPR038247">
    <property type="entry name" value="Jag_N_dom_sf"/>
</dbReference>
<keyword evidence="4 5" id="KW-0961">Cell wall biogenesis/degradation</keyword>
<comment type="similarity">
    <text evidence="5">Belongs to the KhpB RNA-binding protein family.</text>
</comment>
<keyword evidence="1 5" id="KW-0694">RNA-binding</keyword>
<dbReference type="Pfam" id="PF14804">
    <property type="entry name" value="Jag_N"/>
    <property type="match status" value="1"/>
</dbReference>
<dbReference type="NCBIfam" id="NF041568">
    <property type="entry name" value="Jag_EloR"/>
    <property type="match status" value="1"/>
</dbReference>
<evidence type="ECO:0000259" key="7">
    <source>
        <dbReference type="PROSITE" id="PS51061"/>
    </source>
</evidence>
<dbReference type="SUPFAM" id="SSF54814">
    <property type="entry name" value="Prokaryotic type KH domain (KH-domain type II)"/>
    <property type="match status" value="1"/>
</dbReference>
<dbReference type="HAMAP" id="MF_00867">
    <property type="entry name" value="KhpB"/>
    <property type="match status" value="1"/>
</dbReference>
<evidence type="ECO:0000256" key="2">
    <source>
        <dbReference type="ARBA" id="ARBA00022960"/>
    </source>
</evidence>
<comment type="function">
    <text evidence="5">A probable RNA chaperone. Forms a complex with KhpA which binds to cellular RNA and controls its expression. Plays a role in peptidoglycan (PG) homeostasis and cell length regulation.</text>
</comment>
<dbReference type="GO" id="GO:0003723">
    <property type="term" value="F:RNA binding"/>
    <property type="evidence" value="ECO:0007669"/>
    <property type="project" value="UniProtKB-UniRule"/>
</dbReference>
<feature type="region of interest" description="Jag_N domain" evidence="5">
    <location>
        <begin position="5"/>
        <end position="55"/>
    </location>
</feature>
<dbReference type="GO" id="GO:0008360">
    <property type="term" value="P:regulation of cell shape"/>
    <property type="evidence" value="ECO:0007669"/>
    <property type="project" value="UniProtKB-KW"/>
</dbReference>
<dbReference type="InterPro" id="IPR001374">
    <property type="entry name" value="R3H_dom"/>
</dbReference>
<dbReference type="GO" id="GO:0071555">
    <property type="term" value="P:cell wall organization"/>
    <property type="evidence" value="ECO:0007669"/>
    <property type="project" value="UniProtKB-KW"/>
</dbReference>
<accession>A0A1F7RQM1</accession>
<keyword evidence="3 5" id="KW-0143">Chaperone</keyword>
<dbReference type="AlphaFoldDB" id="A0A1F7RQM1"/>
<gene>
    <name evidence="5" type="primary">khpB</name>
    <name evidence="5" type="synonym">eloR</name>
    <name evidence="8" type="ORF">A2161_07035</name>
</gene>
<dbReference type="PANTHER" id="PTHR35800:SF1">
    <property type="entry name" value="RNA-BINDING PROTEIN KHPB"/>
    <property type="match status" value="1"/>
</dbReference>
<keyword evidence="2 5" id="KW-0133">Cell shape</keyword>
<dbReference type="InterPro" id="IPR004044">
    <property type="entry name" value="KH_dom_type_2"/>
</dbReference>
<dbReference type="PANTHER" id="PTHR35800">
    <property type="entry name" value="PROTEIN JAG"/>
    <property type="match status" value="1"/>
</dbReference>
<feature type="domain" description="KH type-2" evidence="6">
    <location>
        <begin position="71"/>
        <end position="163"/>
    </location>
</feature>
<dbReference type="InterPro" id="IPR039247">
    <property type="entry name" value="KhpB"/>
</dbReference>
<dbReference type="Gene3D" id="3.30.30.80">
    <property type="entry name" value="probable RNA-binding protein from clostridium symbiosum atcc 14940"/>
    <property type="match status" value="1"/>
</dbReference>
<evidence type="ECO:0000256" key="5">
    <source>
        <dbReference type="HAMAP-Rule" id="MF_00867"/>
    </source>
</evidence>
<comment type="caution">
    <text evidence="8">The sequence shown here is derived from an EMBL/GenBank/DDBJ whole genome shotgun (WGS) entry which is preliminary data.</text>
</comment>
<dbReference type="GO" id="GO:0009252">
    <property type="term" value="P:peptidoglycan biosynthetic process"/>
    <property type="evidence" value="ECO:0007669"/>
    <property type="project" value="UniProtKB-UniRule"/>
</dbReference>
<dbReference type="Pfam" id="PF13083">
    <property type="entry name" value="KH_KhpA-B"/>
    <property type="match status" value="1"/>
</dbReference>
<dbReference type="Gene3D" id="3.30.1370.50">
    <property type="entry name" value="R3H-like domain"/>
    <property type="match status" value="1"/>
</dbReference>
<dbReference type="EMBL" id="MGDD01000254">
    <property type="protein sequence ID" value="OGL43761.1"/>
    <property type="molecule type" value="Genomic_DNA"/>
</dbReference>
<proteinExistence type="inferred from homology"/>
<dbReference type="InterPro" id="IPR036867">
    <property type="entry name" value="R3H_dom_sf"/>
</dbReference>
<dbReference type="Pfam" id="PF01424">
    <property type="entry name" value="R3H"/>
    <property type="match status" value="1"/>
</dbReference>
<protein>
    <recommendedName>
        <fullName evidence="5">RNA-binding protein KhpB</fullName>
    </recommendedName>
    <alternativeName>
        <fullName evidence="5">RNA-binding protein EloR</fullName>
    </alternativeName>
</protein>
<comment type="subunit">
    <text evidence="5">Forms a complex with KhpA.</text>
</comment>
<evidence type="ECO:0000313" key="8">
    <source>
        <dbReference type="EMBL" id="OGL43761.1"/>
    </source>
</evidence>
<comment type="domain">
    <text evidence="5">Has an N-terminal Jag-N domain and 2 RNA-binding domains (KH and R3H).</text>
</comment>
<evidence type="ECO:0000313" key="9">
    <source>
        <dbReference type="Proteomes" id="UP000179266"/>
    </source>
</evidence>
<keyword evidence="5" id="KW-0963">Cytoplasm</keyword>
<evidence type="ECO:0000256" key="3">
    <source>
        <dbReference type="ARBA" id="ARBA00023186"/>
    </source>
</evidence>
<dbReference type="SMART" id="SM01245">
    <property type="entry name" value="Jag_N"/>
    <property type="match status" value="1"/>
</dbReference>